<dbReference type="EMBL" id="MSKK01000013">
    <property type="protein sequence ID" value="OLO47599.1"/>
    <property type="molecule type" value="Genomic_DNA"/>
</dbReference>
<name>A0A1Q8VHN3_9ACTO</name>
<evidence type="ECO:0000313" key="1">
    <source>
        <dbReference type="EMBL" id="OLO47599.1"/>
    </source>
</evidence>
<evidence type="ECO:0000313" key="2">
    <source>
        <dbReference type="Proteomes" id="UP000186471"/>
    </source>
</evidence>
<proteinExistence type="predicted"/>
<comment type="caution">
    <text evidence="1">The sequence shown here is derived from an EMBL/GenBank/DDBJ whole genome shotgun (WGS) entry which is preliminary data.</text>
</comment>
<sequence length="64" mass="7044">MPAALRARPGRIVVPAHPIGTGRVRSGIRAIHEAAARRGHEQRVADASARIRNRYAEVLERLGR</sequence>
<accession>A0A1Q8VHN3</accession>
<organism evidence="1 2">
    <name type="scientific">Actinomyces oris</name>
    <dbReference type="NCBI Taxonomy" id="544580"/>
    <lineage>
        <taxon>Bacteria</taxon>
        <taxon>Bacillati</taxon>
        <taxon>Actinomycetota</taxon>
        <taxon>Actinomycetes</taxon>
        <taxon>Actinomycetales</taxon>
        <taxon>Actinomycetaceae</taxon>
        <taxon>Actinomyces</taxon>
    </lineage>
</organism>
<reference evidence="1 2" key="1">
    <citation type="submission" date="2016-12" db="EMBL/GenBank/DDBJ databases">
        <title>Genomic comparison of strains in the 'Actinomyces naeslundii' group.</title>
        <authorList>
            <person name="Mughal S.R."/>
            <person name="Do T."/>
            <person name="Gilbert S.C."/>
            <person name="Witherden E.A."/>
            <person name="Didelot X."/>
            <person name="Beighton D."/>
        </authorList>
    </citation>
    <scope>NUCLEOTIDE SEQUENCE [LARGE SCALE GENOMIC DNA]</scope>
    <source>
        <strain evidence="1 2">R21091</strain>
    </source>
</reference>
<protein>
    <submittedName>
        <fullName evidence="1">Uncharacterized protein</fullName>
    </submittedName>
</protein>
<dbReference type="Proteomes" id="UP000186471">
    <property type="component" value="Unassembled WGS sequence"/>
</dbReference>
<gene>
    <name evidence="1" type="ORF">BKH31_04375</name>
</gene>
<dbReference type="AlphaFoldDB" id="A0A1Q8VHN3"/>